<evidence type="ECO:0000256" key="2">
    <source>
        <dbReference type="ARBA" id="ARBA00022475"/>
    </source>
</evidence>
<protein>
    <submittedName>
        <fullName evidence="8">Type II secretion system (T2SS), protein F</fullName>
    </submittedName>
</protein>
<evidence type="ECO:0000256" key="6">
    <source>
        <dbReference type="SAM" id="Phobius"/>
    </source>
</evidence>
<keyword evidence="4 6" id="KW-1133">Transmembrane helix</keyword>
<proteinExistence type="predicted"/>
<accession>A0A1H2Z7P2</accession>
<dbReference type="RefSeq" id="WP_091288299.1">
    <property type="nucleotide sequence ID" value="NZ_FNON01000002.1"/>
</dbReference>
<keyword evidence="9" id="KW-1185">Reference proteome</keyword>
<keyword evidence="5 6" id="KW-0472">Membrane</keyword>
<dbReference type="PANTHER" id="PTHR35007">
    <property type="entry name" value="INTEGRAL MEMBRANE PROTEIN-RELATED"/>
    <property type="match status" value="1"/>
</dbReference>
<organism evidence="8 9">
    <name type="scientific">Amycolatopsis xylanica</name>
    <dbReference type="NCBI Taxonomy" id="589385"/>
    <lineage>
        <taxon>Bacteria</taxon>
        <taxon>Bacillati</taxon>
        <taxon>Actinomycetota</taxon>
        <taxon>Actinomycetes</taxon>
        <taxon>Pseudonocardiales</taxon>
        <taxon>Pseudonocardiaceae</taxon>
        <taxon>Amycolatopsis</taxon>
    </lineage>
</organism>
<evidence type="ECO:0000313" key="8">
    <source>
        <dbReference type="EMBL" id="SDX13346.1"/>
    </source>
</evidence>
<dbReference type="Pfam" id="PF00482">
    <property type="entry name" value="T2SSF"/>
    <property type="match status" value="1"/>
</dbReference>
<feature type="transmembrane region" description="Helical" evidence="6">
    <location>
        <begin position="166"/>
        <end position="187"/>
    </location>
</feature>
<dbReference type="PANTHER" id="PTHR35007:SF3">
    <property type="entry name" value="POSSIBLE CONSERVED ALANINE RICH MEMBRANE PROTEIN"/>
    <property type="match status" value="1"/>
</dbReference>
<keyword evidence="3 6" id="KW-0812">Transmembrane</keyword>
<gene>
    <name evidence="8" type="ORF">SAMN05421504_102407</name>
</gene>
<dbReference type="EMBL" id="FNON01000002">
    <property type="protein sequence ID" value="SDX13346.1"/>
    <property type="molecule type" value="Genomic_DNA"/>
</dbReference>
<evidence type="ECO:0000259" key="7">
    <source>
        <dbReference type="Pfam" id="PF00482"/>
    </source>
</evidence>
<evidence type="ECO:0000256" key="4">
    <source>
        <dbReference type="ARBA" id="ARBA00022989"/>
    </source>
</evidence>
<dbReference type="AlphaFoldDB" id="A0A1H2Z7P2"/>
<dbReference type="GO" id="GO:0005886">
    <property type="term" value="C:plasma membrane"/>
    <property type="evidence" value="ECO:0007669"/>
    <property type="project" value="UniProtKB-SubCell"/>
</dbReference>
<evidence type="ECO:0000313" key="9">
    <source>
        <dbReference type="Proteomes" id="UP000199515"/>
    </source>
</evidence>
<comment type="subcellular location">
    <subcellularLocation>
        <location evidence="1">Cell membrane</location>
        <topology evidence="1">Multi-pass membrane protein</topology>
    </subcellularLocation>
</comment>
<dbReference type="STRING" id="589385.SAMN05421504_102407"/>
<sequence length="190" mass="19474">MNAMVLLAAGLSALPPALGAVDRMRSMGPAGRHMAWRWPGRKRARGDPLRLAAVLDLLAACLRSGLPVAEAVRAVTGGSAEDDALRATADLLELGADPVLAWEPVACCDGLAELARAARRTARSGTALAEAVAELAARLRASVADEAEARAQRVGVLITGPLGLCFLPAFFCLGVAPVVAGLTAGLLTPH</sequence>
<dbReference type="OrthoDB" id="3267562at2"/>
<name>A0A1H2Z7P2_9PSEU</name>
<feature type="domain" description="Type II secretion system protein GspF" evidence="7">
    <location>
        <begin position="55"/>
        <end position="173"/>
    </location>
</feature>
<evidence type="ECO:0000256" key="3">
    <source>
        <dbReference type="ARBA" id="ARBA00022692"/>
    </source>
</evidence>
<keyword evidence="2" id="KW-1003">Cell membrane</keyword>
<evidence type="ECO:0000256" key="5">
    <source>
        <dbReference type="ARBA" id="ARBA00023136"/>
    </source>
</evidence>
<dbReference type="Proteomes" id="UP000199515">
    <property type="component" value="Unassembled WGS sequence"/>
</dbReference>
<evidence type="ECO:0000256" key="1">
    <source>
        <dbReference type="ARBA" id="ARBA00004651"/>
    </source>
</evidence>
<reference evidence="8 9" key="1">
    <citation type="submission" date="2016-10" db="EMBL/GenBank/DDBJ databases">
        <authorList>
            <person name="de Groot N.N."/>
        </authorList>
    </citation>
    <scope>NUCLEOTIDE SEQUENCE [LARGE SCALE GENOMIC DNA]</scope>
    <source>
        <strain evidence="8 9">CPCC 202699</strain>
    </source>
</reference>
<dbReference type="InterPro" id="IPR018076">
    <property type="entry name" value="T2SS_GspF_dom"/>
</dbReference>